<dbReference type="PANTHER" id="PTHR11008">
    <property type="entry name" value="PROTEIN TAKEOUT-LIKE PROTEIN"/>
    <property type="match status" value="1"/>
</dbReference>
<dbReference type="AlphaFoldDB" id="A0AAD7Z0N9"/>
<dbReference type="EMBL" id="JARGEI010000003">
    <property type="protein sequence ID" value="KAJ8733933.1"/>
    <property type="molecule type" value="Genomic_DNA"/>
</dbReference>
<dbReference type="InterPro" id="IPR010562">
    <property type="entry name" value="Haemolymph_juvenile_hormone-bd"/>
</dbReference>
<accession>A0AAD7Z0N9</accession>
<dbReference type="Gene3D" id="3.15.10.30">
    <property type="entry name" value="Haemolymph juvenile hormone binding protein"/>
    <property type="match status" value="1"/>
</dbReference>
<feature type="chain" id="PRO_5042030836" evidence="1">
    <location>
        <begin position="19"/>
        <end position="269"/>
    </location>
</feature>
<sequence>MRVLFIVMLLNTINDIRAEFDIINEDLGDIHLYAEVGKLPLKYHPLSEDDQKASDKGAEVFDFIQLVPKIDPLVVPVIKALSIDVPFLWLSGKVHLENLTVNGVKQVELNNLELRLINLRSDLNITIPQLYIEADFNVRAKLSFMPIVIDCHVSANLYDVGVVVAAGGDRVQAKAGEVLQIESVAINIDIRDVVFNVSNLVIGEKLEDYEEDFGVLSPLFSNRFGEVDNKAAESKILNGLLSSALAIANKELFNVPIAGFMEYLLSDTY</sequence>
<keyword evidence="1" id="KW-0732">Signal</keyword>
<organism evidence="2 3">
    <name type="scientific">Mythimna separata</name>
    <name type="common">Oriental armyworm</name>
    <name type="synonym">Pseudaletia separata</name>
    <dbReference type="NCBI Taxonomy" id="271217"/>
    <lineage>
        <taxon>Eukaryota</taxon>
        <taxon>Metazoa</taxon>
        <taxon>Ecdysozoa</taxon>
        <taxon>Arthropoda</taxon>
        <taxon>Hexapoda</taxon>
        <taxon>Insecta</taxon>
        <taxon>Pterygota</taxon>
        <taxon>Neoptera</taxon>
        <taxon>Endopterygota</taxon>
        <taxon>Lepidoptera</taxon>
        <taxon>Glossata</taxon>
        <taxon>Ditrysia</taxon>
        <taxon>Noctuoidea</taxon>
        <taxon>Noctuidae</taxon>
        <taxon>Noctuinae</taxon>
        <taxon>Hadenini</taxon>
        <taxon>Mythimna</taxon>
    </lineage>
</organism>
<evidence type="ECO:0000256" key="1">
    <source>
        <dbReference type="SAM" id="SignalP"/>
    </source>
</evidence>
<proteinExistence type="predicted"/>
<dbReference type="Pfam" id="PF06585">
    <property type="entry name" value="JHBP"/>
    <property type="match status" value="1"/>
</dbReference>
<dbReference type="Proteomes" id="UP001231518">
    <property type="component" value="Chromosome 5"/>
</dbReference>
<dbReference type="PANTHER" id="PTHR11008:SF29">
    <property type="entry name" value="IP17226P"/>
    <property type="match status" value="1"/>
</dbReference>
<feature type="signal peptide" evidence="1">
    <location>
        <begin position="1"/>
        <end position="18"/>
    </location>
</feature>
<protein>
    <submittedName>
        <fullName evidence="2">Uncharacterized protein</fullName>
    </submittedName>
</protein>
<comment type="caution">
    <text evidence="2">The sequence shown here is derived from an EMBL/GenBank/DDBJ whole genome shotgun (WGS) entry which is preliminary data.</text>
</comment>
<dbReference type="GO" id="GO:0005615">
    <property type="term" value="C:extracellular space"/>
    <property type="evidence" value="ECO:0007669"/>
    <property type="project" value="TreeGrafter"/>
</dbReference>
<gene>
    <name evidence="2" type="ORF">PYW07_014484</name>
</gene>
<reference evidence="2" key="1">
    <citation type="submission" date="2023-03" db="EMBL/GenBank/DDBJ databases">
        <title>Chromosome-level genomes of two armyworms, Mythimna separata and Mythimna loreyi, provide insights into the biosynthesis and reception of sex pheromones.</title>
        <authorList>
            <person name="Zhao H."/>
        </authorList>
    </citation>
    <scope>NUCLEOTIDE SEQUENCE</scope>
    <source>
        <strain evidence="2">BeijingLab</strain>
        <tissue evidence="2">Pupa</tissue>
    </source>
</reference>
<evidence type="ECO:0000313" key="3">
    <source>
        <dbReference type="Proteomes" id="UP001231518"/>
    </source>
</evidence>
<dbReference type="InterPro" id="IPR038606">
    <property type="entry name" value="To_sf"/>
</dbReference>
<name>A0AAD7Z0N9_MYTSE</name>
<evidence type="ECO:0000313" key="2">
    <source>
        <dbReference type="EMBL" id="KAJ8733933.1"/>
    </source>
</evidence>
<keyword evidence="3" id="KW-1185">Reference proteome</keyword>